<protein>
    <submittedName>
        <fullName evidence="1">Uncharacterized protein</fullName>
    </submittedName>
</protein>
<name>A0A1X7S998_ZYMT9</name>
<keyword evidence="2" id="KW-1185">Reference proteome</keyword>
<dbReference type="AlphaFoldDB" id="A0A1X7S998"/>
<organism evidence="1 2">
    <name type="scientific">Zymoseptoria tritici (strain ST99CH_3D7)</name>
    <dbReference type="NCBI Taxonomy" id="1276538"/>
    <lineage>
        <taxon>Eukaryota</taxon>
        <taxon>Fungi</taxon>
        <taxon>Dikarya</taxon>
        <taxon>Ascomycota</taxon>
        <taxon>Pezizomycotina</taxon>
        <taxon>Dothideomycetes</taxon>
        <taxon>Dothideomycetidae</taxon>
        <taxon>Mycosphaerellales</taxon>
        <taxon>Mycosphaerellaceae</taxon>
        <taxon>Zymoseptoria</taxon>
    </lineage>
</organism>
<evidence type="ECO:0000313" key="1">
    <source>
        <dbReference type="EMBL" id="SMQ56252.1"/>
    </source>
</evidence>
<proteinExistence type="predicted"/>
<gene>
    <name evidence="1" type="ORF">ZT3D7_G11407</name>
</gene>
<dbReference type="EMBL" id="LT853704">
    <property type="protein sequence ID" value="SMQ56252.1"/>
    <property type="molecule type" value="Genomic_DNA"/>
</dbReference>
<sequence length="238" mass="27601">MPRIARGIATAAGLRPYQALHDRATTTLAARVRNKKRPDVGWMWVRDHEWEVQKKERMIWRRKWLAIWAIAYAVFRDQRDGHQELIEKDFNMVGSKIFGKYWPWGGTTTGQARKDMKAKDGAATKDFPGQRGWFWKDTGLNGEFLGCLGQSTLRAAATLVRILREPSILTWRRRLLKTADEALRLGLRHGIIIIRCHRSSNSSEVEHSTAKRTHIQLEELSDKEQPLCIQFSYRCSCR</sequence>
<accession>A0A1X7S998</accession>
<reference evidence="1 2" key="1">
    <citation type="submission" date="2016-06" db="EMBL/GenBank/DDBJ databases">
        <authorList>
            <person name="Kjaerup R.B."/>
            <person name="Dalgaard T.S."/>
            <person name="Juul-Madsen H.R."/>
        </authorList>
    </citation>
    <scope>NUCLEOTIDE SEQUENCE [LARGE SCALE GENOMIC DNA]</scope>
</reference>
<evidence type="ECO:0000313" key="2">
    <source>
        <dbReference type="Proteomes" id="UP000215127"/>
    </source>
</evidence>
<dbReference type="Proteomes" id="UP000215127">
    <property type="component" value="Chromosome 13"/>
</dbReference>